<dbReference type="GO" id="GO:0070967">
    <property type="term" value="F:coenzyme F420 binding"/>
    <property type="evidence" value="ECO:0007669"/>
    <property type="project" value="TreeGrafter"/>
</dbReference>
<dbReference type="NCBIfam" id="TIGR00026">
    <property type="entry name" value="hi_GC_TIGR00026"/>
    <property type="match status" value="1"/>
</dbReference>
<dbReference type="GO" id="GO:0005886">
    <property type="term" value="C:plasma membrane"/>
    <property type="evidence" value="ECO:0007669"/>
    <property type="project" value="TreeGrafter"/>
</dbReference>
<keyword evidence="4" id="KW-1185">Reference proteome</keyword>
<name>A0AAD1HFZ5_9MYCO</name>
<sequence length="166" mass="18455">MGIPENPPNPPSRFVQAAARFMATGPAKTFLRKVGWRFDRGLIKLTNGHVSLSMVLPEVLLTHTGAKTGKQRSTPLTYFTDGGRVIVIASNYGDPRHPAWYHNVKANPRVTLSSRGYRGAYIAEEMVGEERDRLFALATQYMPNYAGYQKTTQGRQIPVVAFTEVS</sequence>
<dbReference type="InterPro" id="IPR004378">
    <property type="entry name" value="F420H2_quin_Rdtase"/>
</dbReference>
<comment type="similarity">
    <text evidence="1">Belongs to the F420H(2)-dependent quinone reductase family.</text>
</comment>
<dbReference type="KEGG" id="mmor:MMOR_57010"/>
<dbReference type="Pfam" id="PF04075">
    <property type="entry name" value="F420H2_quin_red"/>
    <property type="match status" value="1"/>
</dbReference>
<dbReference type="RefSeq" id="WP_083150497.1">
    <property type="nucleotide sequence ID" value="NZ_AP022560.1"/>
</dbReference>
<dbReference type="SUPFAM" id="SSF50475">
    <property type="entry name" value="FMN-binding split barrel"/>
    <property type="match status" value="1"/>
</dbReference>
<dbReference type="PANTHER" id="PTHR39428">
    <property type="entry name" value="F420H(2)-DEPENDENT QUINONE REDUCTASE RV1261C"/>
    <property type="match status" value="1"/>
</dbReference>
<evidence type="ECO:0000256" key="1">
    <source>
        <dbReference type="ARBA" id="ARBA00008710"/>
    </source>
</evidence>
<reference evidence="3 4" key="1">
    <citation type="journal article" date="2019" name="Emerg. Microbes Infect.">
        <title>Comprehensive subspecies identification of 175 nontuberculous mycobacteria species based on 7547 genomic profiles.</title>
        <authorList>
            <person name="Matsumoto Y."/>
            <person name="Kinjo T."/>
            <person name="Motooka D."/>
            <person name="Nabeya D."/>
            <person name="Jung N."/>
            <person name="Uechi K."/>
            <person name="Horii T."/>
            <person name="Iida T."/>
            <person name="Fujita J."/>
            <person name="Nakamura S."/>
        </authorList>
    </citation>
    <scope>NUCLEOTIDE SEQUENCE [LARGE SCALE GENOMIC DNA]</scope>
    <source>
        <strain evidence="3 4">JCM 6375</strain>
    </source>
</reference>
<dbReference type="InterPro" id="IPR012349">
    <property type="entry name" value="Split_barrel_FMN-bd"/>
</dbReference>
<evidence type="ECO:0000313" key="4">
    <source>
        <dbReference type="Proteomes" id="UP000466681"/>
    </source>
</evidence>
<protein>
    <submittedName>
        <fullName evidence="3">Nitroreductase</fullName>
    </submittedName>
</protein>
<evidence type="ECO:0000313" key="3">
    <source>
        <dbReference type="EMBL" id="BBX04765.1"/>
    </source>
</evidence>
<dbReference type="Proteomes" id="UP000466681">
    <property type="component" value="Chromosome"/>
</dbReference>
<dbReference type="GO" id="GO:0016491">
    <property type="term" value="F:oxidoreductase activity"/>
    <property type="evidence" value="ECO:0007669"/>
    <property type="project" value="InterPro"/>
</dbReference>
<comment type="catalytic activity">
    <reaction evidence="2">
        <text>oxidized coenzyme F420-(gamma-L-Glu)(n) + a quinol + H(+) = reduced coenzyme F420-(gamma-L-Glu)(n) + a quinone</text>
        <dbReference type="Rhea" id="RHEA:39663"/>
        <dbReference type="Rhea" id="RHEA-COMP:12939"/>
        <dbReference type="Rhea" id="RHEA-COMP:14378"/>
        <dbReference type="ChEBI" id="CHEBI:15378"/>
        <dbReference type="ChEBI" id="CHEBI:24646"/>
        <dbReference type="ChEBI" id="CHEBI:132124"/>
        <dbReference type="ChEBI" id="CHEBI:133980"/>
        <dbReference type="ChEBI" id="CHEBI:139511"/>
    </reaction>
</comment>
<accession>A0AAD1HFZ5</accession>
<dbReference type="AlphaFoldDB" id="A0AAD1HFZ5"/>
<dbReference type="Gene3D" id="2.30.110.10">
    <property type="entry name" value="Electron Transport, Fmn-binding Protein, Chain A"/>
    <property type="match status" value="1"/>
</dbReference>
<organism evidence="3 4">
    <name type="scientific">Mycolicibacterium moriokaense</name>
    <dbReference type="NCBI Taxonomy" id="39691"/>
    <lineage>
        <taxon>Bacteria</taxon>
        <taxon>Bacillati</taxon>
        <taxon>Actinomycetota</taxon>
        <taxon>Actinomycetes</taxon>
        <taxon>Mycobacteriales</taxon>
        <taxon>Mycobacteriaceae</taxon>
        <taxon>Mycolicibacterium</taxon>
    </lineage>
</organism>
<proteinExistence type="inferred from homology"/>
<dbReference type="PANTHER" id="PTHR39428:SF1">
    <property type="entry name" value="F420H(2)-DEPENDENT QUINONE REDUCTASE RV1261C"/>
    <property type="match status" value="1"/>
</dbReference>
<dbReference type="EMBL" id="AP022560">
    <property type="protein sequence ID" value="BBX04765.1"/>
    <property type="molecule type" value="Genomic_DNA"/>
</dbReference>
<gene>
    <name evidence="3" type="ORF">MMOR_57010</name>
</gene>
<evidence type="ECO:0000256" key="2">
    <source>
        <dbReference type="ARBA" id="ARBA00049106"/>
    </source>
</evidence>